<dbReference type="Proteomes" id="UP000006789">
    <property type="component" value="Unassembled WGS sequence"/>
</dbReference>
<evidence type="ECO:0000313" key="2">
    <source>
        <dbReference type="EMBL" id="EKJ36123.1"/>
    </source>
</evidence>
<accession>A0AAV3H058</accession>
<sequence length="227" mass="25863">MLPSIYLPPNMTKLSLNCNVCVLMCDIVCVVLCVVKVFCVFLCVFFCVSLCVSVVLLCVSFCVSSLNRFLKHRHETDCTQTCSGYVTIDVPKGVPFETPNDLSCSYAVLRTLRAKMKKTNKSVHVTFRLTEDEYAPFAKAIAQLDISKSEFFRMLTLNRIENYQPDLRQQPDYKRCLFLMNKTSNNLNQIAHRLNLDHNKGIISSSLYERALNTLINIRDLLQGALK</sequence>
<evidence type="ECO:0000313" key="3">
    <source>
        <dbReference type="Proteomes" id="UP000006789"/>
    </source>
</evidence>
<protein>
    <submittedName>
        <fullName evidence="2">Relaxosome component domain protein</fullName>
    </submittedName>
</protein>
<evidence type="ECO:0000256" key="1">
    <source>
        <dbReference type="SAM" id="Phobius"/>
    </source>
</evidence>
<organism evidence="2 3">
    <name type="scientific">Escherichia coli EC1870</name>
    <dbReference type="NCBI Taxonomy" id="1005554"/>
    <lineage>
        <taxon>Bacteria</taxon>
        <taxon>Pseudomonadati</taxon>
        <taxon>Pseudomonadota</taxon>
        <taxon>Gammaproteobacteria</taxon>
        <taxon>Enterobacterales</taxon>
        <taxon>Enterobacteriaceae</taxon>
        <taxon>Escherichia</taxon>
    </lineage>
</organism>
<comment type="caution">
    <text evidence="2">The sequence shown here is derived from an EMBL/GenBank/DDBJ whole genome shotgun (WGS) entry which is preliminary data.</text>
</comment>
<feature type="transmembrane region" description="Helical" evidence="1">
    <location>
        <begin position="42"/>
        <end position="66"/>
    </location>
</feature>
<dbReference type="AlphaFoldDB" id="A0AAV3H058"/>
<reference evidence="2 3" key="1">
    <citation type="submission" date="2012-06" db="EMBL/GenBank/DDBJ databases">
        <title>Genomic anatomy of Escherichia coli O157:H7 outbreaks.</title>
        <authorList>
            <person name="Eppinger M."/>
            <person name="Daugherty S."/>
            <person name="Agrawal S."/>
            <person name="Galens K."/>
            <person name="Tallon L."/>
            <person name="Shefchek K."/>
            <person name="Parankush S."/>
            <person name="Cebula T.A."/>
            <person name="Feng P."/>
            <person name="Soderlund R."/>
            <person name="Mammel M.K."/>
            <person name="DebRoy C."/>
            <person name="Dudley E.G."/>
            <person name="Tarr P.I."/>
            <person name="Fraser-Liggett C."/>
            <person name="Ravel J."/>
        </authorList>
    </citation>
    <scope>NUCLEOTIDE SEQUENCE [LARGE SCALE GENOMIC DNA]</scope>
    <source>
        <strain evidence="2 3">EC1870</strain>
    </source>
</reference>
<name>A0AAV3H058_ECOLX</name>
<proteinExistence type="predicted"/>
<dbReference type="InterPro" id="IPR053842">
    <property type="entry name" value="NikA-like"/>
</dbReference>
<dbReference type="EMBL" id="AMVG01000542">
    <property type="protein sequence ID" value="EKJ36123.1"/>
    <property type="molecule type" value="Genomic_DNA"/>
</dbReference>
<keyword evidence="1" id="KW-1133">Transmembrane helix</keyword>
<dbReference type="Pfam" id="PF21983">
    <property type="entry name" value="NikA-like"/>
    <property type="match status" value="1"/>
</dbReference>
<feature type="transmembrane region" description="Helical" evidence="1">
    <location>
        <begin position="14"/>
        <end position="35"/>
    </location>
</feature>
<keyword evidence="1" id="KW-0472">Membrane</keyword>
<gene>
    <name evidence="2" type="ORF">ECEC1870_5944</name>
</gene>
<keyword evidence="1" id="KW-0812">Transmembrane</keyword>